<keyword evidence="9" id="KW-0443">Lipid metabolism</keyword>
<evidence type="ECO:0000256" key="14">
    <source>
        <dbReference type="ARBA" id="ARBA00024326"/>
    </source>
</evidence>
<evidence type="ECO:0000313" key="18">
    <source>
        <dbReference type="EMBL" id="RXN17546.1"/>
    </source>
</evidence>
<organism evidence="18 19">
    <name type="scientific">Labeo rohita</name>
    <name type="common">Indian major carp</name>
    <name type="synonym">Cyprinus rohita</name>
    <dbReference type="NCBI Taxonomy" id="84645"/>
    <lineage>
        <taxon>Eukaryota</taxon>
        <taxon>Metazoa</taxon>
        <taxon>Chordata</taxon>
        <taxon>Craniata</taxon>
        <taxon>Vertebrata</taxon>
        <taxon>Euteleostomi</taxon>
        <taxon>Actinopterygii</taxon>
        <taxon>Neopterygii</taxon>
        <taxon>Teleostei</taxon>
        <taxon>Ostariophysi</taxon>
        <taxon>Cypriniformes</taxon>
        <taxon>Cyprinidae</taxon>
        <taxon>Labeoninae</taxon>
        <taxon>Labeonini</taxon>
        <taxon>Labeo</taxon>
    </lineage>
</organism>
<proteinExistence type="evidence at protein level"/>
<dbReference type="InterPro" id="IPR033177">
    <property type="entry name" value="PSD-B"/>
</dbReference>
<comment type="pathway">
    <text evidence="3">Lipid metabolism.</text>
</comment>
<keyword evidence="13" id="KW-0670">Pyruvate</keyword>
<dbReference type="EMBL" id="QBIY01012743">
    <property type="protein sequence ID" value="RXN17546.1"/>
    <property type="molecule type" value="Genomic_DNA"/>
</dbReference>
<name>A0A498MEX3_LABRO</name>
<evidence type="ECO:0000256" key="7">
    <source>
        <dbReference type="ARBA" id="ARBA00022677"/>
    </source>
</evidence>
<evidence type="ECO:0000256" key="1">
    <source>
        <dbReference type="ARBA" id="ARBA00001928"/>
    </source>
</evidence>
<dbReference type="InterPro" id="IPR003817">
    <property type="entry name" value="PS_Dcarbxylase"/>
</dbReference>
<evidence type="ECO:0000256" key="4">
    <source>
        <dbReference type="ARBA" id="ARBA00012243"/>
    </source>
</evidence>
<dbReference type="Proteomes" id="UP000290572">
    <property type="component" value="Unassembled WGS sequence"/>
</dbReference>
<keyword evidence="8" id="KW-0210">Decarboxylase</keyword>
<dbReference type="STRING" id="84645.A0A498MEX3"/>
<evidence type="ECO:0007829" key="20">
    <source>
        <dbReference type="PeptideAtlas" id="A0A498MEX3"/>
    </source>
</evidence>
<dbReference type="Pfam" id="PF15386">
    <property type="entry name" value="Tantalus"/>
    <property type="match status" value="1"/>
</dbReference>
<comment type="cofactor">
    <cofactor evidence="1">
        <name>pyruvate</name>
        <dbReference type="ChEBI" id="CHEBI:15361"/>
    </cofactor>
</comment>
<keyword evidence="11" id="KW-0456">Lyase</keyword>
<evidence type="ECO:0000256" key="5">
    <source>
        <dbReference type="ARBA" id="ARBA00022516"/>
    </source>
</evidence>
<feature type="domain" description="Tantalus-like" evidence="17">
    <location>
        <begin position="240"/>
        <end position="297"/>
    </location>
</feature>
<keyword evidence="20" id="KW-1267">Proteomics identification</keyword>
<dbReference type="GO" id="GO:0005811">
    <property type="term" value="C:lipid droplet"/>
    <property type="evidence" value="ECO:0007669"/>
    <property type="project" value="UniProtKB-SubCell"/>
</dbReference>
<dbReference type="Pfam" id="PF02666">
    <property type="entry name" value="PS_Dcarbxylase"/>
    <property type="match status" value="1"/>
</dbReference>
<feature type="region of interest" description="Disordered" evidence="16">
    <location>
        <begin position="397"/>
        <end position="423"/>
    </location>
</feature>
<dbReference type="EC" id="4.1.1.65" evidence="4"/>
<keyword evidence="5" id="KW-0444">Lipid biosynthesis</keyword>
<evidence type="ECO:0000256" key="11">
    <source>
        <dbReference type="ARBA" id="ARBA00023239"/>
    </source>
</evidence>
<dbReference type="GO" id="GO:0005739">
    <property type="term" value="C:mitochondrion"/>
    <property type="evidence" value="ECO:0007669"/>
    <property type="project" value="TreeGrafter"/>
</dbReference>
<dbReference type="PANTHER" id="PTHR10067:SF6">
    <property type="entry name" value="PHOSPHATIDYLSERINE DECARBOXYLASE PROENZYME, MITOCHONDRIAL"/>
    <property type="match status" value="1"/>
</dbReference>
<evidence type="ECO:0000256" key="6">
    <source>
        <dbReference type="ARBA" id="ARBA00022553"/>
    </source>
</evidence>
<accession>A0A498MEX3</accession>
<evidence type="ECO:0000256" key="2">
    <source>
        <dbReference type="ARBA" id="ARBA00004502"/>
    </source>
</evidence>
<reference evidence="18 19" key="1">
    <citation type="submission" date="2018-03" db="EMBL/GenBank/DDBJ databases">
        <title>Draft genome sequence of Rohu Carp (Labeo rohita).</title>
        <authorList>
            <person name="Das P."/>
            <person name="Kushwaha B."/>
            <person name="Joshi C.G."/>
            <person name="Kumar D."/>
            <person name="Nagpure N.S."/>
            <person name="Sahoo L."/>
            <person name="Das S.P."/>
            <person name="Bit A."/>
            <person name="Patnaik S."/>
            <person name="Meher P.K."/>
            <person name="Jayasankar P."/>
            <person name="Koringa P.G."/>
            <person name="Patel N.V."/>
            <person name="Hinsu A.T."/>
            <person name="Kumar R."/>
            <person name="Pandey M."/>
            <person name="Agarwal S."/>
            <person name="Srivastava S."/>
            <person name="Singh M."/>
            <person name="Iquebal M.A."/>
            <person name="Jaiswal S."/>
            <person name="Angadi U.B."/>
            <person name="Kumar N."/>
            <person name="Raza M."/>
            <person name="Shah T.M."/>
            <person name="Rai A."/>
            <person name="Jena J.K."/>
        </authorList>
    </citation>
    <scope>NUCLEOTIDE SEQUENCE [LARGE SCALE GENOMIC DNA]</scope>
    <source>
        <strain evidence="18">DASCIFA01</strain>
        <tissue evidence="18">Testis</tissue>
    </source>
</reference>
<evidence type="ECO:0000313" key="19">
    <source>
        <dbReference type="Proteomes" id="UP000290572"/>
    </source>
</evidence>
<dbReference type="AlphaFoldDB" id="A0A498MEX3"/>
<evidence type="ECO:0000259" key="17">
    <source>
        <dbReference type="Pfam" id="PF15386"/>
    </source>
</evidence>
<evidence type="ECO:0000256" key="3">
    <source>
        <dbReference type="ARBA" id="ARBA00005189"/>
    </source>
</evidence>
<evidence type="ECO:0000256" key="9">
    <source>
        <dbReference type="ARBA" id="ARBA00023098"/>
    </source>
</evidence>
<feature type="region of interest" description="Disordered" evidence="16">
    <location>
        <begin position="1"/>
        <end position="23"/>
    </location>
</feature>
<dbReference type="PANTHER" id="PTHR10067">
    <property type="entry name" value="PHOSPHATIDYLSERINE DECARBOXYLASE"/>
    <property type="match status" value="1"/>
</dbReference>
<keyword evidence="10" id="KW-0594">Phospholipid biosynthesis</keyword>
<sequence>MLSNPPAEQKGTEQVPASAAGPCHRAAHSPLYQEQLVVGCRETNGEEIESGDKTRPSDFGKGMKEVHLENEGALRQIDPERLWFRHRRINFPLMQLSRPGINTVMSRILGRCKCHPFRPLVDFTAPPGVDNDHQKAISSSSVCHLSKIRLTPERSLDHPSRHSISPKAVRLDGSPTESVPSFAIASANVKYPGLHNRGASTEMNQVKLYDTNTEAQGGQRSKRVSQIRIRKTVPKPDNNLTPMGLPKPKRLKKKEFSLEEIYTNKNYKSPTPNRSLETIFEEPKEKNGSLVCIGHQKRKRVLDFPDFTLPRKRKAKTNLGPLRVKGPRGRARRGFPGLQARVRPLSLLIAAGGGYLGYDQYGRYKDRQLEKLGIEVPPRIASEIQVRVRVDVRRFRPPGSSAGATGEPAHGANNAGTGGIGAPGGLSQLSNRSRFRLQFPQLALRRRLGQLSCMSRPAVRLRSWPLSFLYYILPFGALKPLAKVGWRPTSRVTIYKSIPTRLLSRAWGRLNQVDLPTWLRKPIFRLYIWTFGVNMKEAAVEDLQHYRNLGEFFRRKLKPQVRPVCDSHCVISPADGKILHFGRVKNCEVEQVKGVTYSLETFLGPRNWTENLPANRNEADPGTYQDALVTKEGNELFHCVVYLAPGDYHCFHSPTDWRVAHRRHFPGSLMSVNPGVARWIKELFCHNERVVLSGEWTHGFFSLTAVGATNVGSIRIYFDKHKQDIELHR</sequence>
<comment type="caution">
    <text evidence="18">The sequence shown here is derived from an EMBL/GenBank/DDBJ whole genome shotgun (WGS) entry which is preliminary data.</text>
</comment>
<comment type="function">
    <text evidence="15">Catalyzes the formation of phosphatidylethanolamine (PtdEtn) from phosphatidylserine (PtdSer). Plays a central role in phospholipid metabolism and in the interorganelle trafficking of phosphatidylserine. May be involved in lipid droplet biogenesis at the endoplasmic reticulum membrane.</text>
</comment>
<dbReference type="NCBIfam" id="TIGR00163">
    <property type="entry name" value="PS_decarb"/>
    <property type="match status" value="1"/>
</dbReference>
<evidence type="ECO:0000256" key="13">
    <source>
        <dbReference type="ARBA" id="ARBA00023317"/>
    </source>
</evidence>
<evidence type="ECO:0000256" key="8">
    <source>
        <dbReference type="ARBA" id="ARBA00022793"/>
    </source>
</evidence>
<dbReference type="UniPathway" id="UPA00558"/>
<protein>
    <recommendedName>
        <fullName evidence="4">phosphatidylserine decarboxylase</fullName>
        <ecNumber evidence="4">4.1.1.65</ecNumber>
    </recommendedName>
</protein>
<dbReference type="GO" id="GO:0004609">
    <property type="term" value="F:phosphatidylserine decarboxylase activity"/>
    <property type="evidence" value="ECO:0007669"/>
    <property type="project" value="UniProtKB-EC"/>
</dbReference>
<comment type="pathway">
    <text evidence="14">Phospholipid metabolism; phosphatidylethanolamine biosynthesis.</text>
</comment>
<keyword evidence="12" id="KW-1208">Phospholipid metabolism</keyword>
<keyword evidence="6" id="KW-0597">Phosphoprotein</keyword>
<keyword evidence="7" id="KW-0551">Lipid droplet</keyword>
<dbReference type="InterPro" id="IPR028149">
    <property type="entry name" value="Tantalus-like"/>
</dbReference>
<dbReference type="GO" id="GO:0006646">
    <property type="term" value="P:phosphatidylethanolamine biosynthetic process"/>
    <property type="evidence" value="ECO:0007669"/>
    <property type="project" value="UniProtKB-UniPathway"/>
</dbReference>
<evidence type="ECO:0000256" key="10">
    <source>
        <dbReference type="ARBA" id="ARBA00023209"/>
    </source>
</evidence>
<gene>
    <name evidence="18" type="ORF">ROHU_026826</name>
</gene>
<comment type="subcellular location">
    <subcellularLocation>
        <location evidence="2">Lipid droplet</location>
    </subcellularLocation>
</comment>
<evidence type="ECO:0000256" key="15">
    <source>
        <dbReference type="ARBA" id="ARBA00045136"/>
    </source>
</evidence>
<evidence type="ECO:0000256" key="12">
    <source>
        <dbReference type="ARBA" id="ARBA00023264"/>
    </source>
</evidence>
<evidence type="ECO:0000256" key="16">
    <source>
        <dbReference type="SAM" id="MobiDB-lite"/>
    </source>
</evidence>
<keyword evidence="19" id="KW-1185">Reference proteome</keyword>